<keyword evidence="2" id="KW-1185">Reference proteome</keyword>
<name>A0A2R5GAW5_9STRA</name>
<reference evidence="1 2" key="1">
    <citation type="submission" date="2017-12" db="EMBL/GenBank/DDBJ databases">
        <title>Sequencing, de novo assembly and annotation of complete genome of a new Thraustochytrid species, strain FCC1311.</title>
        <authorList>
            <person name="Sedici K."/>
            <person name="Godart F."/>
            <person name="Aiese Cigliano R."/>
            <person name="Sanseverino W."/>
            <person name="Barakat M."/>
            <person name="Ortet P."/>
            <person name="Marechal E."/>
            <person name="Cagnac O."/>
            <person name="Amato A."/>
        </authorList>
    </citation>
    <scope>NUCLEOTIDE SEQUENCE [LARGE SCALE GENOMIC DNA]</scope>
</reference>
<proteinExistence type="predicted"/>
<protein>
    <submittedName>
        <fullName evidence="1">Uncharacterized protein</fullName>
    </submittedName>
</protein>
<dbReference type="InParanoid" id="A0A2R5GAW5"/>
<dbReference type="Proteomes" id="UP000241890">
    <property type="component" value="Unassembled WGS sequence"/>
</dbReference>
<gene>
    <name evidence="1" type="ORF">FCC1311_010522</name>
</gene>
<comment type="caution">
    <text evidence="1">The sequence shown here is derived from an EMBL/GenBank/DDBJ whole genome shotgun (WGS) entry which is preliminary data.</text>
</comment>
<dbReference type="AlphaFoldDB" id="A0A2R5GAW5"/>
<evidence type="ECO:0000313" key="1">
    <source>
        <dbReference type="EMBL" id="GBG24834.1"/>
    </source>
</evidence>
<evidence type="ECO:0000313" key="2">
    <source>
        <dbReference type="Proteomes" id="UP000241890"/>
    </source>
</evidence>
<sequence>MDSVPDGVWTCPACAGLSMPYTITRDWVTRLVSFVSEGAQLDDPGSGAVDARRERLGRVVLQLQHIRNRRVQFALRVDLLQALGRWVRPGASTGEEAIRVAILTQLTAIFDHVDFRLAKQSKVGAALVRCMNAPEEENSPRSRHLEDGILGKIQRLATQSLTQRPQLPAILVNHIRALSRARERGNGPQSRVKLAYGNAAGELDRTQASLPSTMKTLSSRDWSARDTKRLLLYGNTKEEVSAREDVSKRPRVISAALDAVIERDVQNVAELNPLKRAKVRELALKEFMNDGAHRDAFEAVIAVRSSVFDIDERKEPDVFVASILGKSSDQVSLNMKRIIQFVAWDV</sequence>
<dbReference type="EMBL" id="BEYU01000009">
    <property type="protein sequence ID" value="GBG24834.1"/>
    <property type="molecule type" value="Genomic_DNA"/>
</dbReference>
<accession>A0A2R5GAW5</accession>
<organism evidence="1 2">
    <name type="scientific">Hondaea fermentalgiana</name>
    <dbReference type="NCBI Taxonomy" id="2315210"/>
    <lineage>
        <taxon>Eukaryota</taxon>
        <taxon>Sar</taxon>
        <taxon>Stramenopiles</taxon>
        <taxon>Bigyra</taxon>
        <taxon>Labyrinthulomycetes</taxon>
        <taxon>Thraustochytrida</taxon>
        <taxon>Thraustochytriidae</taxon>
        <taxon>Hondaea</taxon>
    </lineage>
</organism>